<protein>
    <recommendedName>
        <fullName evidence="2">WAP domain-containing protein</fullName>
    </recommendedName>
</protein>
<dbReference type="SUPFAM" id="SSF57256">
    <property type="entry name" value="Elafin-like"/>
    <property type="match status" value="2"/>
</dbReference>
<dbReference type="PANTHER" id="PTHR19441">
    <property type="entry name" value="WHEY ACDIC PROTEIN WAP"/>
    <property type="match status" value="1"/>
</dbReference>
<dbReference type="Proteomes" id="UP000594454">
    <property type="component" value="Chromosome 5"/>
</dbReference>
<feature type="signal peptide" evidence="1">
    <location>
        <begin position="1"/>
        <end position="24"/>
    </location>
</feature>
<dbReference type="InterPro" id="IPR050514">
    <property type="entry name" value="WAP_four-disulfide_core"/>
</dbReference>
<name>A0A7R8YZH1_HERIL</name>
<dbReference type="OMA" id="FCGRSCY"/>
<dbReference type="InterPro" id="IPR036645">
    <property type="entry name" value="Elafin-like_sf"/>
</dbReference>
<dbReference type="AlphaFoldDB" id="A0A7R8YZH1"/>
<dbReference type="PRINTS" id="PR00003">
    <property type="entry name" value="4DISULPHCORE"/>
</dbReference>
<evidence type="ECO:0000256" key="1">
    <source>
        <dbReference type="SAM" id="SignalP"/>
    </source>
</evidence>
<dbReference type="EMBL" id="LR899013">
    <property type="protein sequence ID" value="CAD7089987.1"/>
    <property type="molecule type" value="Genomic_DNA"/>
</dbReference>
<dbReference type="InParanoid" id="A0A7R8YZH1"/>
<feature type="domain" description="WAP" evidence="2">
    <location>
        <begin position="31"/>
        <end position="76"/>
    </location>
</feature>
<dbReference type="Pfam" id="PF00095">
    <property type="entry name" value="WAP"/>
    <property type="match status" value="2"/>
</dbReference>
<dbReference type="GO" id="GO:0004867">
    <property type="term" value="F:serine-type endopeptidase inhibitor activity"/>
    <property type="evidence" value="ECO:0007669"/>
    <property type="project" value="TreeGrafter"/>
</dbReference>
<evidence type="ECO:0000313" key="4">
    <source>
        <dbReference type="Proteomes" id="UP000594454"/>
    </source>
</evidence>
<accession>A0A7R8YZH1</accession>
<dbReference type="PANTHER" id="PTHR19441:SF95">
    <property type="entry name" value="PERLWAPIN ISOFORM X1"/>
    <property type="match status" value="1"/>
</dbReference>
<dbReference type="PROSITE" id="PS51390">
    <property type="entry name" value="WAP"/>
    <property type="match status" value="2"/>
</dbReference>
<reference evidence="3 4" key="1">
    <citation type="submission" date="2020-11" db="EMBL/GenBank/DDBJ databases">
        <authorList>
            <person name="Wallbank WR R."/>
            <person name="Pardo Diaz C."/>
            <person name="Kozak K."/>
            <person name="Martin S."/>
            <person name="Jiggins C."/>
            <person name="Moest M."/>
            <person name="Warren A I."/>
            <person name="Generalovic N T."/>
            <person name="Byers J.R.P. K."/>
            <person name="Montejo-Kovacevich G."/>
            <person name="Yen C E."/>
        </authorList>
    </citation>
    <scope>NUCLEOTIDE SEQUENCE [LARGE SCALE GENOMIC DNA]</scope>
</reference>
<dbReference type="OrthoDB" id="6060011at2759"/>
<feature type="chain" id="PRO_5030976699" description="WAP domain-containing protein" evidence="1">
    <location>
        <begin position="25"/>
        <end position="131"/>
    </location>
</feature>
<keyword evidence="4" id="KW-1185">Reference proteome</keyword>
<gene>
    <name evidence="3" type="ORF">HERILL_LOCUS12502</name>
</gene>
<dbReference type="SMART" id="SM00217">
    <property type="entry name" value="WAP"/>
    <property type="match status" value="2"/>
</dbReference>
<dbReference type="GO" id="GO:0005615">
    <property type="term" value="C:extracellular space"/>
    <property type="evidence" value="ECO:0007669"/>
    <property type="project" value="TreeGrafter"/>
</dbReference>
<evidence type="ECO:0000313" key="3">
    <source>
        <dbReference type="EMBL" id="CAD7089987.1"/>
    </source>
</evidence>
<proteinExistence type="predicted"/>
<evidence type="ECO:0000259" key="2">
    <source>
        <dbReference type="PROSITE" id="PS51390"/>
    </source>
</evidence>
<sequence length="131" mass="14175">MAKPTIFLFLLLGLSTTIWPGANGQFSRVFSATKPGSCPPARDSSVCIVQCNSDMQCAGRYKCCPTSCGAACTIPVTQVRGRVEKEGQCPKSPEGPWVCTSRCSQDGDCRRNLKCCRNRCGALACQRPEFD</sequence>
<keyword evidence="1" id="KW-0732">Signal</keyword>
<feature type="domain" description="WAP" evidence="2">
    <location>
        <begin position="82"/>
        <end position="129"/>
    </location>
</feature>
<dbReference type="InterPro" id="IPR008197">
    <property type="entry name" value="WAP_dom"/>
</dbReference>
<dbReference type="Gene3D" id="4.10.75.10">
    <property type="entry name" value="Elafin-like"/>
    <property type="match status" value="2"/>
</dbReference>
<organism evidence="3 4">
    <name type="scientific">Hermetia illucens</name>
    <name type="common">Black soldier fly</name>
    <dbReference type="NCBI Taxonomy" id="343691"/>
    <lineage>
        <taxon>Eukaryota</taxon>
        <taxon>Metazoa</taxon>
        <taxon>Ecdysozoa</taxon>
        <taxon>Arthropoda</taxon>
        <taxon>Hexapoda</taxon>
        <taxon>Insecta</taxon>
        <taxon>Pterygota</taxon>
        <taxon>Neoptera</taxon>
        <taxon>Endopterygota</taxon>
        <taxon>Diptera</taxon>
        <taxon>Brachycera</taxon>
        <taxon>Stratiomyomorpha</taxon>
        <taxon>Stratiomyidae</taxon>
        <taxon>Hermetiinae</taxon>
        <taxon>Hermetia</taxon>
    </lineage>
</organism>